<proteinExistence type="inferred from homology"/>
<dbReference type="Gene3D" id="3.40.50.1110">
    <property type="entry name" value="SGNH hydrolase"/>
    <property type="match status" value="2"/>
</dbReference>
<comment type="similarity">
    <text evidence="1">Belongs to the 'GDSL' lipolytic enzyme family. Platelet-activating factor acetylhydrolase IB beta/gamma subunits subfamily.</text>
</comment>
<dbReference type="PANTHER" id="PTHR11852:SF0">
    <property type="entry name" value="PLATELET-ACTIVATING FACTOR ACETYLHYDROLASE IB SUBUNIT BETA HOMOLOG"/>
    <property type="match status" value="1"/>
</dbReference>
<sequence length="734" mass="81470">MKNFPFLSGYSRCIAVFLLLCLPAATWAQRYVSLEGAPLQKGNPVEKDDLVHLVRQPLLQLFPASHRPAKGTVLLFPGGGYEVLAVKSEGSLTAAFLNKLGYDVAMLEYRVAAGPDTRKLALADALKAWQLLQDKAGKLGLHNKTLSMMGYSAGGHLAASAMQQLPLAAQPHNLLLIYPAYLHETRPGSVYPAVLPPPVLHSRLFTLIAKDDNQEWVNSCIQYGKVWKGYDGKGRYELLPDGGHGFGMEKPLRGAAANWPALLQAFLEKPDTLSSGVNTAAVPTEGDNHKRHDQKLKEVASQQYDLIMIGNSITHNFEKTAYQPVWNQFFAPRKALNLGFSGYRTENILWNLEHGELKGQSPKVVTLEIGTNNIDEKNYPVRHTAGQLAGGIKAIVQLLREKLPDTKIILLRCFPGSYDGPNPTSHRMILDRASELVSKLADNQHIFYCDVNHVFLNLDGTIRQDQMPDWLHPSPAGALAWAKAMEPLLSQLMNDHSRDTALPANTAIIPVPKLENDSYDWWARHTEVLRIKDSIDPEIVMIGNSITHFFGGYPLLRSADGQLRKANGPEAWAALYGSHRVLNLGFGWDRTQNVLWRLDHGQLDGLHPRTVVLLIGTNNTSQTNNARANTPAEIVEGIAAVCGRIRSKVPQAKIVLMAIFPREQKPDHPRRAVINETNRLLAAFAAKENIRLVDIGPKMLTPDGVVLKEIMYDFVHPTEKGYQIWAEALKQEVF</sequence>
<dbReference type="PANTHER" id="PTHR11852">
    <property type="entry name" value="PLATELET-ACTIVATING FACTOR ACETYLHYDROLASE"/>
    <property type="match status" value="1"/>
</dbReference>
<reference evidence="5 6" key="1">
    <citation type="submission" date="2020-04" db="EMBL/GenBank/DDBJ databases">
        <authorList>
            <person name="Yin C."/>
        </authorList>
    </citation>
    <scope>NUCLEOTIDE SEQUENCE [LARGE SCALE GENOMIC DNA]</scope>
    <source>
        <strain evidence="5 6">Ae27</strain>
    </source>
</reference>
<keyword evidence="5" id="KW-0378">Hydrolase</keyword>
<accession>A0A847RLX1</accession>
<feature type="domain" description="SGNH hydrolase-type esterase" evidence="4">
    <location>
        <begin position="542"/>
        <end position="724"/>
    </location>
</feature>
<evidence type="ECO:0000313" key="6">
    <source>
        <dbReference type="Proteomes" id="UP000570474"/>
    </source>
</evidence>
<dbReference type="Pfam" id="PF13472">
    <property type="entry name" value="Lipase_GDSL_2"/>
    <property type="match status" value="2"/>
</dbReference>
<name>A0A847RLX1_9BACT</name>
<dbReference type="InterPro" id="IPR029058">
    <property type="entry name" value="AB_hydrolase_fold"/>
</dbReference>
<gene>
    <name evidence="5" type="ORF">HGH92_27080</name>
</gene>
<dbReference type="InterPro" id="IPR013094">
    <property type="entry name" value="AB_hydrolase_3"/>
</dbReference>
<dbReference type="GO" id="GO:0016788">
    <property type="term" value="F:hydrolase activity, acting on ester bonds"/>
    <property type="evidence" value="ECO:0007669"/>
    <property type="project" value="UniProtKB-ARBA"/>
</dbReference>
<evidence type="ECO:0000259" key="4">
    <source>
        <dbReference type="Pfam" id="PF13472"/>
    </source>
</evidence>
<evidence type="ECO:0000259" key="3">
    <source>
        <dbReference type="Pfam" id="PF07859"/>
    </source>
</evidence>
<dbReference type="SUPFAM" id="SSF52266">
    <property type="entry name" value="SGNH hydrolase"/>
    <property type="match status" value="2"/>
</dbReference>
<comment type="caution">
    <text evidence="5">The sequence shown here is derived from an EMBL/GenBank/DDBJ whole genome shotgun (WGS) entry which is preliminary data.</text>
</comment>
<dbReference type="Proteomes" id="UP000570474">
    <property type="component" value="Unassembled WGS sequence"/>
</dbReference>
<keyword evidence="6" id="KW-1185">Reference proteome</keyword>
<dbReference type="AlphaFoldDB" id="A0A847RLX1"/>
<evidence type="ECO:0000256" key="2">
    <source>
        <dbReference type="SAM" id="SignalP"/>
    </source>
</evidence>
<dbReference type="Pfam" id="PF07859">
    <property type="entry name" value="Abhydrolase_3"/>
    <property type="match status" value="1"/>
</dbReference>
<feature type="chain" id="PRO_5033035441" evidence="2">
    <location>
        <begin position="29"/>
        <end position="734"/>
    </location>
</feature>
<protein>
    <submittedName>
        <fullName evidence="5">Alpha/beta hydrolase fold domain-containing protein</fullName>
    </submittedName>
</protein>
<feature type="domain" description="SGNH hydrolase-type esterase" evidence="4">
    <location>
        <begin position="309"/>
        <end position="478"/>
    </location>
</feature>
<dbReference type="SUPFAM" id="SSF53474">
    <property type="entry name" value="alpha/beta-Hydrolases"/>
    <property type="match status" value="1"/>
</dbReference>
<dbReference type="InterPro" id="IPR013830">
    <property type="entry name" value="SGNH_hydro"/>
</dbReference>
<evidence type="ECO:0000256" key="1">
    <source>
        <dbReference type="ARBA" id="ARBA00038184"/>
    </source>
</evidence>
<evidence type="ECO:0000313" key="5">
    <source>
        <dbReference type="EMBL" id="NLR67999.1"/>
    </source>
</evidence>
<dbReference type="RefSeq" id="WP_168873940.1">
    <property type="nucleotide sequence ID" value="NZ_JABAIA010000003.1"/>
</dbReference>
<feature type="domain" description="Alpha/beta hydrolase fold-3" evidence="3">
    <location>
        <begin position="74"/>
        <end position="182"/>
    </location>
</feature>
<feature type="signal peptide" evidence="2">
    <location>
        <begin position="1"/>
        <end position="28"/>
    </location>
</feature>
<dbReference type="Gene3D" id="3.40.50.1820">
    <property type="entry name" value="alpha/beta hydrolase"/>
    <property type="match status" value="1"/>
</dbReference>
<organism evidence="5 6">
    <name type="scientific">Chitinophaga varians</name>
    <dbReference type="NCBI Taxonomy" id="2202339"/>
    <lineage>
        <taxon>Bacteria</taxon>
        <taxon>Pseudomonadati</taxon>
        <taxon>Bacteroidota</taxon>
        <taxon>Chitinophagia</taxon>
        <taxon>Chitinophagales</taxon>
        <taxon>Chitinophagaceae</taxon>
        <taxon>Chitinophaga</taxon>
    </lineage>
</organism>
<keyword evidence="2" id="KW-0732">Signal</keyword>
<dbReference type="InterPro" id="IPR036514">
    <property type="entry name" value="SGNH_hydro_sf"/>
</dbReference>
<dbReference type="EMBL" id="JABAIA010000003">
    <property type="protein sequence ID" value="NLR67999.1"/>
    <property type="molecule type" value="Genomic_DNA"/>
</dbReference>